<dbReference type="GO" id="GO:0030422">
    <property type="term" value="P:siRNA processing"/>
    <property type="evidence" value="ECO:0007669"/>
    <property type="project" value="TreeGrafter"/>
</dbReference>
<dbReference type="OrthoDB" id="5961559at2759"/>
<dbReference type="EMBL" id="CACRXK020000643">
    <property type="protein sequence ID" value="CAB3983686.1"/>
    <property type="molecule type" value="Genomic_DNA"/>
</dbReference>
<dbReference type="InterPro" id="IPR051247">
    <property type="entry name" value="RLC_Component"/>
</dbReference>
<dbReference type="Pfam" id="PF00035">
    <property type="entry name" value="dsrm"/>
    <property type="match status" value="2"/>
</dbReference>
<feature type="compositionally biased region" description="Low complexity" evidence="2">
    <location>
        <begin position="113"/>
        <end position="130"/>
    </location>
</feature>
<proteinExistence type="predicted"/>
<feature type="region of interest" description="Disordered" evidence="2">
    <location>
        <begin position="91"/>
        <end position="133"/>
    </location>
</feature>
<keyword evidence="4" id="KW-1185">Reference proteome</keyword>
<dbReference type="Gene3D" id="3.30.160.20">
    <property type="match status" value="2"/>
</dbReference>
<evidence type="ECO:0000256" key="2">
    <source>
        <dbReference type="SAM" id="MobiDB-lite"/>
    </source>
</evidence>
<accession>A0A6S7G5P6</accession>
<feature type="compositionally biased region" description="Polar residues" evidence="2">
    <location>
        <begin position="91"/>
        <end position="102"/>
    </location>
</feature>
<dbReference type="PANTHER" id="PTHR46205">
    <property type="entry name" value="LOQUACIOUS, ISOFORM B"/>
    <property type="match status" value="1"/>
</dbReference>
<name>A0A6S7G5P6_PARCT</name>
<evidence type="ECO:0000256" key="1">
    <source>
        <dbReference type="ARBA" id="ARBA00022884"/>
    </source>
</evidence>
<sequence length="241" mass="26700">MAYKTINRRQACEYLKMLQTGGKTPISLAMELATRLGAVAEFQESKDLKWSMTSFKFCVRLGDIEAIGVGGSKKEAKQNAAKELIKLIENESGTVSPNSPSRSPAYEPRDESYSSFQSPSPSLSSSTSDSPYDRNVVGELQNLAVKNRWELPVYKYEEPTGQAHSKTFTCLVKMMSDLQCKGVASSKKAAKKQAAEKMLDLLAEGGNEYDVVDARVDIILLFQSFCIRMLGFVIQVSIYTF</sequence>
<comment type="caution">
    <text evidence="3">The sequence shown here is derived from an EMBL/GenBank/DDBJ whole genome shotgun (WGS) entry which is preliminary data.</text>
</comment>
<dbReference type="GO" id="GO:0005634">
    <property type="term" value="C:nucleus"/>
    <property type="evidence" value="ECO:0007669"/>
    <property type="project" value="TreeGrafter"/>
</dbReference>
<evidence type="ECO:0000313" key="4">
    <source>
        <dbReference type="Proteomes" id="UP001152795"/>
    </source>
</evidence>
<protein>
    <submittedName>
        <fullName evidence="3">RISC-loading complex subunit TARBP2</fullName>
    </submittedName>
</protein>
<dbReference type="SUPFAM" id="SSF54768">
    <property type="entry name" value="dsRNA-binding domain-like"/>
    <property type="match status" value="2"/>
</dbReference>
<evidence type="ECO:0000313" key="3">
    <source>
        <dbReference type="EMBL" id="CAB3983686.1"/>
    </source>
</evidence>
<keyword evidence="1" id="KW-0694">RNA-binding</keyword>
<dbReference type="PANTHER" id="PTHR46205:SF3">
    <property type="entry name" value="LOQUACIOUS, ISOFORM B"/>
    <property type="match status" value="1"/>
</dbReference>
<organism evidence="3 4">
    <name type="scientific">Paramuricea clavata</name>
    <name type="common">Red gorgonian</name>
    <name type="synonym">Violescent sea-whip</name>
    <dbReference type="NCBI Taxonomy" id="317549"/>
    <lineage>
        <taxon>Eukaryota</taxon>
        <taxon>Metazoa</taxon>
        <taxon>Cnidaria</taxon>
        <taxon>Anthozoa</taxon>
        <taxon>Octocorallia</taxon>
        <taxon>Malacalcyonacea</taxon>
        <taxon>Plexauridae</taxon>
        <taxon>Paramuricea</taxon>
    </lineage>
</organism>
<dbReference type="GO" id="GO:0070578">
    <property type="term" value="C:RISC-loading complex"/>
    <property type="evidence" value="ECO:0007669"/>
    <property type="project" value="TreeGrafter"/>
</dbReference>
<dbReference type="AlphaFoldDB" id="A0A6S7G5P6"/>
<dbReference type="GO" id="GO:0035197">
    <property type="term" value="F:siRNA binding"/>
    <property type="evidence" value="ECO:0007669"/>
    <property type="project" value="TreeGrafter"/>
</dbReference>
<dbReference type="Proteomes" id="UP001152795">
    <property type="component" value="Unassembled WGS sequence"/>
</dbReference>
<dbReference type="GO" id="GO:0016442">
    <property type="term" value="C:RISC complex"/>
    <property type="evidence" value="ECO:0007669"/>
    <property type="project" value="TreeGrafter"/>
</dbReference>
<dbReference type="GO" id="GO:0070920">
    <property type="term" value="P:regulation of regulatory ncRNA processing"/>
    <property type="evidence" value="ECO:0007669"/>
    <property type="project" value="TreeGrafter"/>
</dbReference>
<dbReference type="GO" id="GO:0005737">
    <property type="term" value="C:cytoplasm"/>
    <property type="evidence" value="ECO:0007669"/>
    <property type="project" value="TreeGrafter"/>
</dbReference>
<dbReference type="PROSITE" id="PS50137">
    <property type="entry name" value="DS_RBD"/>
    <property type="match status" value="2"/>
</dbReference>
<reference evidence="3" key="1">
    <citation type="submission" date="2020-04" db="EMBL/GenBank/DDBJ databases">
        <authorList>
            <person name="Alioto T."/>
            <person name="Alioto T."/>
            <person name="Gomez Garrido J."/>
        </authorList>
    </citation>
    <scope>NUCLEOTIDE SEQUENCE</scope>
    <source>
        <strain evidence="3">A484AB</strain>
    </source>
</reference>
<dbReference type="GO" id="GO:0003725">
    <property type="term" value="F:double-stranded RNA binding"/>
    <property type="evidence" value="ECO:0007669"/>
    <property type="project" value="TreeGrafter"/>
</dbReference>
<gene>
    <name evidence="3" type="ORF">PACLA_8A056943</name>
</gene>
<dbReference type="InterPro" id="IPR014720">
    <property type="entry name" value="dsRBD_dom"/>
</dbReference>
<dbReference type="SMART" id="SM00358">
    <property type="entry name" value="DSRM"/>
    <property type="match status" value="2"/>
</dbReference>